<protein>
    <submittedName>
        <fullName evidence="2">Exonuclease domain-containing protein</fullName>
    </submittedName>
</protein>
<dbReference type="WBParaSite" id="RSKR_0000496000.1">
    <property type="protein sequence ID" value="RSKR_0000496000.1"/>
    <property type="gene ID" value="RSKR_0000496000"/>
</dbReference>
<proteinExistence type="predicted"/>
<reference evidence="2" key="1">
    <citation type="submission" date="2016-11" db="UniProtKB">
        <authorList>
            <consortium name="WormBaseParasite"/>
        </authorList>
    </citation>
    <scope>IDENTIFICATION</scope>
    <source>
        <strain evidence="2">KR3021</strain>
    </source>
</reference>
<name>A0AC35TWB9_9BILA</name>
<sequence>MDGETKITSSKCESNIIWIDCEMTGLDPNLDVIVEISVLVTDSHLNVVDKGMTFLVKRDQGTLDNMSAWCKETFAKNGLLKDLETALYEIEEIEDKILEYLNQWCFPKTSPLAGNTVYMDRMFLKKGMARLDDFMHYRIIDVSSFKEMCIRWYGKSFAKTYLAHRSLSDILESIEELKFYRDTMMVPVMSNV</sequence>
<organism evidence="1 2">
    <name type="scientific">Rhabditophanes sp. KR3021</name>
    <dbReference type="NCBI Taxonomy" id="114890"/>
    <lineage>
        <taxon>Eukaryota</taxon>
        <taxon>Metazoa</taxon>
        <taxon>Ecdysozoa</taxon>
        <taxon>Nematoda</taxon>
        <taxon>Chromadorea</taxon>
        <taxon>Rhabditida</taxon>
        <taxon>Tylenchina</taxon>
        <taxon>Panagrolaimomorpha</taxon>
        <taxon>Strongyloidoidea</taxon>
        <taxon>Alloionematidae</taxon>
        <taxon>Rhabditophanes</taxon>
    </lineage>
</organism>
<evidence type="ECO:0000313" key="1">
    <source>
        <dbReference type="Proteomes" id="UP000095286"/>
    </source>
</evidence>
<evidence type="ECO:0000313" key="2">
    <source>
        <dbReference type="WBParaSite" id="RSKR_0000496000.1"/>
    </source>
</evidence>
<accession>A0AC35TWB9</accession>
<dbReference type="Proteomes" id="UP000095286">
    <property type="component" value="Unplaced"/>
</dbReference>